<keyword evidence="2" id="KW-1185">Reference proteome</keyword>
<gene>
    <name evidence="1" type="ORF">OLEA9_A002850</name>
</gene>
<sequence length="113" mass="13031">MEALKNNDVERYREMLLEQQTNIPGEAAERYAVLSSFLTQTEEYLYKLGSKITAAKNQQEVEEAANAAAVAAQAQVLFFPYNIRQSTNAFEWLLKIKKYDLTVEELIILYIDF</sequence>
<keyword evidence="1" id="KW-0347">Helicase</keyword>
<accession>A0A8S0U132</accession>
<keyword evidence="1" id="KW-0547">Nucleotide-binding</keyword>
<organism evidence="1 2">
    <name type="scientific">Olea europaea subsp. europaea</name>
    <dbReference type="NCBI Taxonomy" id="158383"/>
    <lineage>
        <taxon>Eukaryota</taxon>
        <taxon>Viridiplantae</taxon>
        <taxon>Streptophyta</taxon>
        <taxon>Embryophyta</taxon>
        <taxon>Tracheophyta</taxon>
        <taxon>Spermatophyta</taxon>
        <taxon>Magnoliopsida</taxon>
        <taxon>eudicotyledons</taxon>
        <taxon>Gunneridae</taxon>
        <taxon>Pentapetalae</taxon>
        <taxon>asterids</taxon>
        <taxon>lamiids</taxon>
        <taxon>Lamiales</taxon>
        <taxon>Oleaceae</taxon>
        <taxon>Oleeae</taxon>
        <taxon>Olea</taxon>
    </lineage>
</organism>
<dbReference type="Gramene" id="OE9A002850T1">
    <property type="protein sequence ID" value="OE9A002850C1"/>
    <property type="gene ID" value="OE9A002850"/>
</dbReference>
<protein>
    <submittedName>
        <fullName evidence="1">ATP-dependent helicase BRM</fullName>
    </submittedName>
</protein>
<evidence type="ECO:0000313" key="2">
    <source>
        <dbReference type="Proteomes" id="UP000594638"/>
    </source>
</evidence>
<keyword evidence="1" id="KW-0378">Hydrolase</keyword>
<dbReference type="OrthoDB" id="10490932at2759"/>
<dbReference type="EMBL" id="CACTIH010007402">
    <property type="protein sequence ID" value="CAA3012481.1"/>
    <property type="molecule type" value="Genomic_DNA"/>
</dbReference>
<dbReference type="GO" id="GO:0004386">
    <property type="term" value="F:helicase activity"/>
    <property type="evidence" value="ECO:0007669"/>
    <property type="project" value="UniProtKB-KW"/>
</dbReference>
<keyword evidence="1" id="KW-0067">ATP-binding</keyword>
<dbReference type="Proteomes" id="UP000594638">
    <property type="component" value="Unassembled WGS sequence"/>
</dbReference>
<evidence type="ECO:0000313" key="1">
    <source>
        <dbReference type="EMBL" id="CAA3012481.1"/>
    </source>
</evidence>
<comment type="caution">
    <text evidence="1">The sequence shown here is derived from an EMBL/GenBank/DDBJ whole genome shotgun (WGS) entry which is preliminary data.</text>
</comment>
<dbReference type="AlphaFoldDB" id="A0A8S0U132"/>
<proteinExistence type="predicted"/>
<reference evidence="1 2" key="1">
    <citation type="submission" date="2019-12" db="EMBL/GenBank/DDBJ databases">
        <authorList>
            <person name="Alioto T."/>
            <person name="Alioto T."/>
            <person name="Gomez Garrido J."/>
        </authorList>
    </citation>
    <scope>NUCLEOTIDE SEQUENCE [LARGE SCALE GENOMIC DNA]</scope>
</reference>
<name>A0A8S0U132_OLEEU</name>